<feature type="transmembrane region" description="Helical" evidence="1">
    <location>
        <begin position="295"/>
        <end position="316"/>
    </location>
</feature>
<name>A0A366HTF6_9BACT</name>
<dbReference type="AlphaFoldDB" id="A0A366HTF6"/>
<proteinExistence type="predicted"/>
<keyword evidence="1" id="KW-0472">Membrane</keyword>
<evidence type="ECO:0000256" key="1">
    <source>
        <dbReference type="SAM" id="Phobius"/>
    </source>
</evidence>
<sequence>MGGSFFRMSVELIPQWWRRVFAWFANRQLRKFKTEFHCPACQATLPSRVGADLLWEEAVPCPACGDRAPLTSRFMRTEETEEMKFADTEEFVERPDSTRIVEENTGSGRRWEVPAKGGWNFMLTFALVWLVFTTVVFGGTFLKANNWLSTLAPLVFPVLGLGFLYIGLRMSLARHTLEVDPVHLVYTRRFLGMTKRRTVRRESIESVQLACIYAQDGEPVYGLEVKSPAGRIRFGSTLAPQEKAWLCQQVREALGFALGSEAPPSSKSLSNWRGGSLEMERGPDHGLVRSHSRSAGTFVLAGGLFFVSVGLYLLLGAKLEWAPWDLDFFFYFLFNGLLVLKWFGMVAAILVGFWLLTFGWISRRTIKMLQADERSLSMIATSGGRMVQHTWNVEDVGRMSVVIFMRMNGTQVYQAVVTLPDRVVTFGLGAPRAELQRAVSLLSAAMGQEHAALPNDHRAG</sequence>
<feature type="transmembrane region" description="Helical" evidence="1">
    <location>
        <begin position="328"/>
        <end position="361"/>
    </location>
</feature>
<feature type="transmembrane region" description="Helical" evidence="1">
    <location>
        <begin position="119"/>
        <end position="141"/>
    </location>
</feature>
<evidence type="ECO:0000313" key="2">
    <source>
        <dbReference type="EMBL" id="RBP47367.1"/>
    </source>
</evidence>
<protein>
    <submittedName>
        <fullName evidence="2">Uncharacterized protein</fullName>
    </submittedName>
</protein>
<dbReference type="Proteomes" id="UP000253426">
    <property type="component" value="Unassembled WGS sequence"/>
</dbReference>
<feature type="transmembrane region" description="Helical" evidence="1">
    <location>
        <begin position="147"/>
        <end position="168"/>
    </location>
</feature>
<accession>A0A366HTF6</accession>
<keyword evidence="1" id="KW-1133">Transmembrane helix</keyword>
<comment type="caution">
    <text evidence="2">The sequence shown here is derived from an EMBL/GenBank/DDBJ whole genome shotgun (WGS) entry which is preliminary data.</text>
</comment>
<dbReference type="EMBL" id="QNRR01000001">
    <property type="protein sequence ID" value="RBP47367.1"/>
    <property type="molecule type" value="Genomic_DNA"/>
</dbReference>
<organism evidence="2 3">
    <name type="scientific">Roseimicrobium gellanilyticum</name>
    <dbReference type="NCBI Taxonomy" id="748857"/>
    <lineage>
        <taxon>Bacteria</taxon>
        <taxon>Pseudomonadati</taxon>
        <taxon>Verrucomicrobiota</taxon>
        <taxon>Verrucomicrobiia</taxon>
        <taxon>Verrucomicrobiales</taxon>
        <taxon>Verrucomicrobiaceae</taxon>
        <taxon>Roseimicrobium</taxon>
    </lineage>
</organism>
<keyword evidence="3" id="KW-1185">Reference proteome</keyword>
<reference evidence="2 3" key="1">
    <citation type="submission" date="2018-06" db="EMBL/GenBank/DDBJ databases">
        <title>Genomic Encyclopedia of Type Strains, Phase IV (KMG-IV): sequencing the most valuable type-strain genomes for metagenomic binning, comparative biology and taxonomic classification.</title>
        <authorList>
            <person name="Goeker M."/>
        </authorList>
    </citation>
    <scope>NUCLEOTIDE SEQUENCE [LARGE SCALE GENOMIC DNA]</scope>
    <source>
        <strain evidence="2 3">DSM 25532</strain>
    </source>
</reference>
<keyword evidence="1" id="KW-0812">Transmembrane</keyword>
<gene>
    <name evidence="2" type="ORF">DES53_101164</name>
</gene>
<evidence type="ECO:0000313" key="3">
    <source>
        <dbReference type="Proteomes" id="UP000253426"/>
    </source>
</evidence>